<organism evidence="5 6">
    <name type="scientific">Streptomyces cinereospinus</name>
    <dbReference type="NCBI Taxonomy" id="285561"/>
    <lineage>
        <taxon>Bacteria</taxon>
        <taxon>Bacillati</taxon>
        <taxon>Actinomycetota</taxon>
        <taxon>Actinomycetes</taxon>
        <taxon>Kitasatosporales</taxon>
        <taxon>Streptomycetaceae</taxon>
        <taxon>Streptomyces</taxon>
    </lineage>
</organism>
<dbReference type="EMBL" id="JBHMCY010000058">
    <property type="protein sequence ID" value="MFB9466006.1"/>
    <property type="molecule type" value="Genomic_DNA"/>
</dbReference>
<keyword evidence="1" id="KW-0808">Transferase</keyword>
<reference evidence="5 6" key="1">
    <citation type="submission" date="2024-09" db="EMBL/GenBank/DDBJ databases">
        <authorList>
            <person name="Sun Q."/>
            <person name="Mori K."/>
        </authorList>
    </citation>
    <scope>NUCLEOTIDE SEQUENCE [LARGE SCALE GENOMIC DNA]</scope>
    <source>
        <strain evidence="5 6">JCM 6917</strain>
    </source>
</reference>
<dbReference type="Proteomes" id="UP001589709">
    <property type="component" value="Unassembled WGS sequence"/>
</dbReference>
<dbReference type="CDD" id="cd07989">
    <property type="entry name" value="LPLAT_AGPAT-like"/>
    <property type="match status" value="1"/>
</dbReference>
<evidence type="ECO:0000256" key="3">
    <source>
        <dbReference type="SAM" id="MobiDB-lite"/>
    </source>
</evidence>
<keyword evidence="6" id="KW-1185">Reference proteome</keyword>
<feature type="region of interest" description="Disordered" evidence="3">
    <location>
        <begin position="1"/>
        <end position="21"/>
    </location>
</feature>
<evidence type="ECO:0000256" key="1">
    <source>
        <dbReference type="ARBA" id="ARBA00022679"/>
    </source>
</evidence>
<dbReference type="SUPFAM" id="SSF69593">
    <property type="entry name" value="Glycerol-3-phosphate (1)-acyltransferase"/>
    <property type="match status" value="1"/>
</dbReference>
<name>A0ABV5N7G5_9ACTN</name>
<proteinExistence type="predicted"/>
<dbReference type="PANTHER" id="PTHR10434">
    <property type="entry name" value="1-ACYL-SN-GLYCEROL-3-PHOSPHATE ACYLTRANSFERASE"/>
    <property type="match status" value="1"/>
</dbReference>
<dbReference type="PANTHER" id="PTHR10434:SF11">
    <property type="entry name" value="1-ACYL-SN-GLYCEROL-3-PHOSPHATE ACYLTRANSFERASE"/>
    <property type="match status" value="1"/>
</dbReference>
<dbReference type="Pfam" id="PF01553">
    <property type="entry name" value="Acyltransferase"/>
    <property type="match status" value="1"/>
</dbReference>
<dbReference type="GO" id="GO:0016746">
    <property type="term" value="F:acyltransferase activity"/>
    <property type="evidence" value="ECO:0007669"/>
    <property type="project" value="UniProtKB-KW"/>
</dbReference>
<evidence type="ECO:0000313" key="5">
    <source>
        <dbReference type="EMBL" id="MFB9466006.1"/>
    </source>
</evidence>
<accession>A0ABV5N7G5</accession>
<comment type="caution">
    <text evidence="5">The sequence shown here is derived from an EMBL/GenBank/DDBJ whole genome shotgun (WGS) entry which is preliminary data.</text>
</comment>
<keyword evidence="2 5" id="KW-0012">Acyltransferase</keyword>
<dbReference type="SMART" id="SM00563">
    <property type="entry name" value="PlsC"/>
    <property type="match status" value="1"/>
</dbReference>
<evidence type="ECO:0000256" key="2">
    <source>
        <dbReference type="ARBA" id="ARBA00023315"/>
    </source>
</evidence>
<feature type="domain" description="Phospholipid/glycerol acyltransferase" evidence="4">
    <location>
        <begin position="54"/>
        <end position="164"/>
    </location>
</feature>
<sequence length="236" mass="24983">MCRRPGRGEAGGEVTEAPSRRGAEVGRRIGLPLMHALWRPRVLGAWKVPATGPAVLAVNHSHNVDGPMVMGVAPRPVHFLIKKEAFAGPLDAFLTGIGQVKVDRQSTDRTAVTRALDVLSAGGVLGIFPEGTRGEGDFAALRAGLAYFAVRSGAPVVPVAVLGSSERRGRLMKGLPPLRHRIDVVFGEPFEAGDGSGRRTRTALDEATGRIQKQLTGHLEQARRLTGRLSASGGRA</sequence>
<dbReference type="RefSeq" id="WP_381348824.1">
    <property type="nucleotide sequence ID" value="NZ_JBHMCY010000058.1"/>
</dbReference>
<protein>
    <submittedName>
        <fullName evidence="5">Lysophospholipid acyltransferase family protein</fullName>
    </submittedName>
</protein>
<evidence type="ECO:0000259" key="4">
    <source>
        <dbReference type="SMART" id="SM00563"/>
    </source>
</evidence>
<gene>
    <name evidence="5" type="ORF">ACFF45_25685</name>
</gene>
<dbReference type="InterPro" id="IPR002123">
    <property type="entry name" value="Plipid/glycerol_acylTrfase"/>
</dbReference>
<evidence type="ECO:0000313" key="6">
    <source>
        <dbReference type="Proteomes" id="UP001589709"/>
    </source>
</evidence>